<dbReference type="Pfam" id="PF00095">
    <property type="entry name" value="WAP"/>
    <property type="match status" value="1"/>
</dbReference>
<sequence>MLRVLVLSMLVVAALGHLPRPKPPQPGCNYYCTKPEGPNKGAKYCCGPQFLPLIREEKHNGFCPPPLKDCTRILPPQVCPHDGHCPINQKCCFDTCLDLHTCKPAHFYIN</sequence>
<evidence type="ECO:0000256" key="1">
    <source>
        <dbReference type="SAM" id="SignalP"/>
    </source>
</evidence>
<dbReference type="Gene3D" id="4.10.75.10">
    <property type="entry name" value="Elafin-like"/>
    <property type="match status" value="1"/>
</dbReference>
<feature type="signal peptide" evidence="1">
    <location>
        <begin position="1"/>
        <end position="16"/>
    </location>
</feature>
<dbReference type="PROSITE" id="PS51390">
    <property type="entry name" value="WAP"/>
    <property type="match status" value="1"/>
</dbReference>
<keyword evidence="1" id="KW-0732">Signal</keyword>
<proteinExistence type="evidence at transcript level"/>
<feature type="chain" id="PRO_5033694676" evidence="1">
    <location>
        <begin position="17"/>
        <end position="110"/>
    </location>
</feature>
<dbReference type="InterPro" id="IPR036645">
    <property type="entry name" value="Elafin-like_sf"/>
</dbReference>
<name>D1KRR9_PROCL</name>
<dbReference type="GO" id="GO:0005576">
    <property type="term" value="C:extracellular region"/>
    <property type="evidence" value="ECO:0007669"/>
    <property type="project" value="InterPro"/>
</dbReference>
<dbReference type="OrthoDB" id="6370971at2759"/>
<evidence type="ECO:0000313" key="4">
    <source>
        <dbReference type="EMBL" id="AXK15908.1"/>
    </source>
</evidence>
<evidence type="ECO:0000259" key="2">
    <source>
        <dbReference type="PROSITE" id="PS51390"/>
    </source>
</evidence>
<accession>D1KRR9</accession>
<evidence type="ECO:0000313" key="3">
    <source>
        <dbReference type="EMBL" id="ACY64752.1"/>
    </source>
</evidence>
<dbReference type="GeneID" id="123768170"/>
<reference evidence="3" key="1">
    <citation type="journal article" date="2009" name="Fish Shellfish Immunol.">
        <title>Identification and molecular characterization of a Spatzle-like protein from Chinese shrimp (Fenneropenaeus chinensis).</title>
        <authorList>
            <person name="Shi X.Z."/>
            <person name="Zhang R.R."/>
            <person name="Jia Y.P."/>
            <person name="Zhao X.F."/>
            <person name="Yu X.Q."/>
            <person name="Wang J.X."/>
        </authorList>
    </citation>
    <scope>NUCLEOTIDE SEQUENCE</scope>
</reference>
<dbReference type="SUPFAM" id="SSF57256">
    <property type="entry name" value="Elafin-like"/>
    <property type="match status" value="1"/>
</dbReference>
<feature type="domain" description="WAP" evidence="2">
    <location>
        <begin position="56"/>
        <end position="106"/>
    </location>
</feature>
<dbReference type="InterPro" id="IPR008197">
    <property type="entry name" value="WAP_dom"/>
</dbReference>
<evidence type="ECO:0000313" key="5">
    <source>
        <dbReference type="EMBL" id="AXR98476.1"/>
    </source>
</evidence>
<dbReference type="EMBL" id="MF185748">
    <property type="protein sequence ID" value="AXK15908.1"/>
    <property type="molecule type" value="mRNA"/>
</dbReference>
<dbReference type="EMBL" id="GQ301202">
    <property type="protein sequence ID" value="ACY64752.1"/>
    <property type="molecule type" value="mRNA"/>
</dbReference>
<reference evidence="4" key="3">
    <citation type="submission" date="2017-06" db="EMBL/GenBank/DDBJ databases">
        <title>Characterization and expression analysis of Crustin from Procambarus clarkii.</title>
        <authorList>
            <person name="Zhu B."/>
            <person name="Tang L."/>
            <person name="Feng Y."/>
        </authorList>
    </citation>
    <scope>NUCLEOTIDE SEQUENCE</scope>
</reference>
<organism evidence="3">
    <name type="scientific">Procambarus clarkii</name>
    <name type="common">Red swamp crayfish</name>
    <dbReference type="NCBI Taxonomy" id="6728"/>
    <lineage>
        <taxon>Eukaryota</taxon>
        <taxon>Metazoa</taxon>
        <taxon>Ecdysozoa</taxon>
        <taxon>Arthropoda</taxon>
        <taxon>Crustacea</taxon>
        <taxon>Multicrustacea</taxon>
        <taxon>Malacostraca</taxon>
        <taxon>Eumalacostraca</taxon>
        <taxon>Eucarida</taxon>
        <taxon>Decapoda</taxon>
        <taxon>Pleocyemata</taxon>
        <taxon>Astacidea</taxon>
        <taxon>Astacoidea</taxon>
        <taxon>Cambaridae</taxon>
        <taxon>Procambarus</taxon>
    </lineage>
</organism>
<reference evidence="5" key="4">
    <citation type="submission" date="2018-02" db="EMBL/GenBank/DDBJ databases">
        <title>Transcriptome of the abdominal nerve cord of crayfish Procambarus clarkii.</title>
        <authorList>
            <person name="Gonzalez-Barrios J.A."/>
            <person name="Calderon-Rosete G."/>
            <person name="Rodriguez-Sosa L."/>
            <person name="Lara-Lozano M."/>
            <person name="Pina-Leyva C."/>
        </authorList>
    </citation>
    <scope>NUCLEOTIDE SEQUENCE</scope>
    <source>
        <strain evidence="5">Pc02122016</strain>
        <tissue evidence="5">Abdominal cord</tissue>
    </source>
</reference>
<dbReference type="AlphaFoldDB" id="D1KRR9"/>
<dbReference type="SMART" id="SM00217">
    <property type="entry name" value="WAP"/>
    <property type="match status" value="1"/>
</dbReference>
<dbReference type="GO" id="GO:0030414">
    <property type="term" value="F:peptidase inhibitor activity"/>
    <property type="evidence" value="ECO:0007669"/>
    <property type="project" value="InterPro"/>
</dbReference>
<dbReference type="RefSeq" id="XP_045614526.1">
    <property type="nucleotide sequence ID" value="XM_045758570.2"/>
</dbReference>
<protein>
    <submittedName>
        <fullName evidence="3 4">Crustin</fullName>
    </submittedName>
</protein>
<dbReference type="KEGG" id="pcla:123768170"/>
<dbReference type="EMBL" id="MG976884">
    <property type="protein sequence ID" value="AXR98476.1"/>
    <property type="molecule type" value="mRNA"/>
</dbReference>
<reference evidence="3" key="2">
    <citation type="submission" date="2009-06" db="EMBL/GenBank/DDBJ databases">
        <authorList>
            <person name="Wang J.-X."/>
            <person name="Zhao X.-F."/>
        </authorList>
    </citation>
    <scope>NUCLEOTIDE SEQUENCE</scope>
</reference>